<dbReference type="Proteomes" id="UP000536275">
    <property type="component" value="Unassembled WGS sequence"/>
</dbReference>
<evidence type="ECO:0000313" key="2">
    <source>
        <dbReference type="EMBL" id="KAF6065079.1"/>
    </source>
</evidence>
<dbReference type="EMBL" id="JABWAD010000059">
    <property type="protein sequence ID" value="KAF6065079.1"/>
    <property type="molecule type" value="Genomic_DNA"/>
</dbReference>
<sequence>MVLKDDNPPPPYHLISKEDNQNNNNNDSNNDDDIEDTSEPVSQPKLEDFRSFKYSIESIFLKFDKTKVQDPKFIPTTTEALAHLKLLKAFAVMKSKVVRDADAPKDFKSINGNHLSQWPSFEELNKKEEFENVMAHLLPPLDVIMVWHAFLLNPKSFYDTFSRNSFIDFANTLTIG</sequence>
<protein>
    <submittedName>
        <fullName evidence="2">Uncharacterized protein</fullName>
    </submittedName>
</protein>
<feature type="region of interest" description="Disordered" evidence="1">
    <location>
        <begin position="1"/>
        <end position="42"/>
    </location>
</feature>
<proteinExistence type="predicted"/>
<organism evidence="2 3">
    <name type="scientific">Candida albicans</name>
    <name type="common">Yeast</name>
    <dbReference type="NCBI Taxonomy" id="5476"/>
    <lineage>
        <taxon>Eukaryota</taxon>
        <taxon>Fungi</taxon>
        <taxon>Dikarya</taxon>
        <taxon>Ascomycota</taxon>
        <taxon>Saccharomycotina</taxon>
        <taxon>Pichiomycetes</taxon>
        <taxon>Debaryomycetaceae</taxon>
        <taxon>Candida/Lodderomyces clade</taxon>
        <taxon>Candida</taxon>
    </lineage>
</organism>
<dbReference type="AlphaFoldDB" id="A0A8H6BXH9"/>
<comment type="caution">
    <text evidence="2">The sequence shown here is derived from an EMBL/GenBank/DDBJ whole genome shotgun (WGS) entry which is preliminary data.</text>
</comment>
<evidence type="ECO:0000256" key="1">
    <source>
        <dbReference type="SAM" id="MobiDB-lite"/>
    </source>
</evidence>
<name>A0A8H6BXH9_CANAX</name>
<gene>
    <name evidence="2" type="ORF">FOB64_004851</name>
</gene>
<accession>A0A8H6BXH9</accession>
<feature type="compositionally biased region" description="Acidic residues" evidence="1">
    <location>
        <begin position="29"/>
        <end position="38"/>
    </location>
</feature>
<evidence type="ECO:0000313" key="3">
    <source>
        <dbReference type="Proteomes" id="UP000536275"/>
    </source>
</evidence>
<reference evidence="2 3" key="1">
    <citation type="submission" date="2020-03" db="EMBL/GenBank/DDBJ databases">
        <title>FDA dAtabase for Regulatory Grade micrObial Sequences (FDA-ARGOS): Supporting development and validation of Infectious Disease Dx tests.</title>
        <authorList>
            <person name="Campos J."/>
            <person name="Goldberg B."/>
            <person name="Tallon L."/>
            <person name="Sadzewicz L."/>
            <person name="Vavikolanu K."/>
            <person name="Mehta A."/>
            <person name="Aluvathingal J."/>
            <person name="Nadendla S."/>
            <person name="Nandy P."/>
            <person name="Geyer C."/>
            <person name="Yan Y."/>
            <person name="Sichtig H."/>
        </authorList>
    </citation>
    <scope>NUCLEOTIDE SEQUENCE [LARGE SCALE GENOMIC DNA]</scope>
    <source>
        <strain evidence="2 3">FDAARGOS_656</strain>
    </source>
</reference>